<evidence type="ECO:0000313" key="4">
    <source>
        <dbReference type="Proteomes" id="UP000053890"/>
    </source>
</evidence>
<dbReference type="Gene3D" id="2.30.110.10">
    <property type="entry name" value="Electron Transport, Fmn-binding Protein, Chain A"/>
    <property type="match status" value="1"/>
</dbReference>
<gene>
    <name evidence="3" type="ORF">RHOBADRAFT_38639</name>
</gene>
<dbReference type="Proteomes" id="UP000053890">
    <property type="component" value="Unassembled WGS sequence"/>
</dbReference>
<accession>A0A0P9IU80</accession>
<keyword evidence="1" id="KW-1133">Transmembrane helix</keyword>
<proteinExistence type="predicted"/>
<dbReference type="GeneID" id="28973997"/>
<evidence type="ECO:0000256" key="1">
    <source>
        <dbReference type="SAM" id="Phobius"/>
    </source>
</evidence>
<organism evidence="3 4">
    <name type="scientific">Rhodotorula graminis (strain WP1)</name>
    <dbReference type="NCBI Taxonomy" id="578459"/>
    <lineage>
        <taxon>Eukaryota</taxon>
        <taxon>Fungi</taxon>
        <taxon>Dikarya</taxon>
        <taxon>Basidiomycota</taxon>
        <taxon>Pucciniomycotina</taxon>
        <taxon>Microbotryomycetes</taxon>
        <taxon>Sporidiobolales</taxon>
        <taxon>Sporidiobolaceae</taxon>
        <taxon>Rhodotorula</taxon>
    </lineage>
</organism>
<dbReference type="OMA" id="MGKFYDA"/>
<protein>
    <recommendedName>
        <fullName evidence="2">Pyridoxamine 5'-phosphate oxidase N-terminal domain-containing protein</fullName>
    </recommendedName>
</protein>
<feature type="domain" description="Pyridoxamine 5'-phosphate oxidase N-terminal" evidence="2">
    <location>
        <begin position="11"/>
        <end position="136"/>
    </location>
</feature>
<feature type="transmembrane region" description="Helical" evidence="1">
    <location>
        <begin position="245"/>
        <end position="266"/>
    </location>
</feature>
<dbReference type="STRING" id="578459.A0A0P9IU80"/>
<dbReference type="PANTHER" id="PTHR39336">
    <property type="entry name" value="PYRIDOXAMINE PHOSPHATE OXIDASE FAMILY PROTEIN (AFU_ORTHOLOGUE AFUA_6G11440)"/>
    <property type="match status" value="1"/>
</dbReference>
<dbReference type="SUPFAM" id="SSF50475">
    <property type="entry name" value="FMN-binding split barrel"/>
    <property type="match status" value="1"/>
</dbReference>
<sequence>MGAFYDDIPHSLVDWIKCQHIFWVATAPLAATGTVNVSPKGYDSFNIVSPTAVWYLDCTGSGNETISHLREPGNGRLTILFSAFSGPPRIVRLFGTGRVYERDTPDFDALLPVGDERRLPGARAIIWLDVDRVGTSCGYSVPFYQYEGERSVPRSSPSASPSTPTVVSANAAATVKDGLRAYWRLKNAESVDGLPGLAAAGFPPEQGAIRKSRKGLQEAKSGRGRKVSGSGVRQLFKATVGAGEAGGGLEGVLLALLVGVVVGVWIGKEYL</sequence>
<evidence type="ECO:0000259" key="2">
    <source>
        <dbReference type="Pfam" id="PF01243"/>
    </source>
</evidence>
<dbReference type="RefSeq" id="XP_018269021.1">
    <property type="nucleotide sequence ID" value="XM_018413548.1"/>
</dbReference>
<dbReference type="OrthoDB" id="539398at2759"/>
<evidence type="ECO:0000313" key="3">
    <source>
        <dbReference type="EMBL" id="KPV72972.1"/>
    </source>
</evidence>
<dbReference type="PANTHER" id="PTHR39336:SF1">
    <property type="entry name" value="PYRIDOXAMINE PHOSPHATE OXIDASE FAMILY PROTEIN (AFU_ORTHOLOGUE AFUA_6G11440)"/>
    <property type="match status" value="1"/>
</dbReference>
<name>A0A0P9IU80_RHOGW</name>
<dbReference type="AlphaFoldDB" id="A0A0P9IU80"/>
<dbReference type="InterPro" id="IPR012349">
    <property type="entry name" value="Split_barrel_FMN-bd"/>
</dbReference>
<reference evidence="3 4" key="1">
    <citation type="journal article" date="2015" name="Front. Microbiol.">
        <title>Genome sequence of the plant growth promoting endophytic yeast Rhodotorula graminis WP1.</title>
        <authorList>
            <person name="Firrincieli A."/>
            <person name="Otillar R."/>
            <person name="Salamov A."/>
            <person name="Schmutz J."/>
            <person name="Khan Z."/>
            <person name="Redman R.S."/>
            <person name="Fleck N.D."/>
            <person name="Lindquist E."/>
            <person name="Grigoriev I.V."/>
            <person name="Doty S.L."/>
        </authorList>
    </citation>
    <scope>NUCLEOTIDE SEQUENCE [LARGE SCALE GENOMIC DNA]</scope>
    <source>
        <strain evidence="3 4">WP1</strain>
    </source>
</reference>
<keyword evidence="4" id="KW-1185">Reference proteome</keyword>
<keyword evidence="1" id="KW-0472">Membrane</keyword>
<dbReference type="Pfam" id="PF01243">
    <property type="entry name" value="PNPOx_N"/>
    <property type="match status" value="1"/>
</dbReference>
<dbReference type="EMBL" id="KQ474084">
    <property type="protein sequence ID" value="KPV72972.1"/>
    <property type="molecule type" value="Genomic_DNA"/>
</dbReference>
<keyword evidence="1" id="KW-0812">Transmembrane</keyword>
<dbReference type="InterPro" id="IPR011576">
    <property type="entry name" value="Pyridox_Oxase_N"/>
</dbReference>